<sequence>MQQGLRQLFALLTRCCDLDLFGPQGGLDDPEVLARETVCAFLALRLLSFECVSVSEIEALYELFKKISSAVVDDGLINKVRVFDLFDTKHNGILGFEEFARALRDSSPECFIPEQQYEGRVGILYARWWTRHNQAFRERAERIKKAEGDYLSRAGAPISTIAPYFLQKEFSEIAGTVATVGRRRARVQAAGSADCKAYVEALEPLVPPESSLATSRDSGEPPLVYFWWRHFLLDSGHPVDAALSSPILPDLSRDWERHIRHSIARVGPRKFINWIESGTILQHFWDAVAEAGKAVKVSFDRVVLPPTFSQAPRESFIPLTEMPKRDASQGWKRRASREAGPSQPAARGRTLDPSFSAGAATSTPGGGDLAEDTPRDDVIPPVDDDYNPTFDGTLSPDGAGTSRASPTGPGYIPADAIAAEGVEHPAAIAPVVGGTPSLQAIHDLLMSGSEAELPGFSDFAPSILEGGGWQRALHSAMAVTSAAVLPIASPPEEGEVARGAAGDGDGGDLLPESELFPFLFICPDTRRDERDRERSRA</sequence>
<gene>
    <name evidence="6" type="ORF">Taro_051857</name>
</gene>
<keyword evidence="1 3" id="KW-0677">Repeat</keyword>
<keyword evidence="3" id="KW-0106">Calcium</keyword>
<protein>
    <recommendedName>
        <fullName evidence="3">Calcineurin B-like protein</fullName>
    </recommendedName>
</protein>
<comment type="function">
    <text evidence="3">Acts as a calcium sensor. CBL proteins interact with CIPK serine-threonine protein kinases. Binding of a CBL protein to the regulatory NAF domain of a CIPK protein lead to the activation of the kinase in a calcium-dependent manner.</text>
</comment>
<proteinExistence type="inferred from homology"/>
<dbReference type="OrthoDB" id="191686at2759"/>
<keyword evidence="3" id="KW-0472">Membrane</keyword>
<evidence type="ECO:0000259" key="5">
    <source>
        <dbReference type="PROSITE" id="PS50222"/>
    </source>
</evidence>
<comment type="subunit">
    <text evidence="3">Homodimer. Interacts with CIPK.</text>
</comment>
<evidence type="ECO:0000256" key="2">
    <source>
        <dbReference type="ARBA" id="ARBA00023774"/>
    </source>
</evidence>
<feature type="compositionally biased region" description="Low complexity" evidence="4">
    <location>
        <begin position="353"/>
        <end position="363"/>
    </location>
</feature>
<dbReference type="GO" id="GO:0019722">
    <property type="term" value="P:calcium-mediated signaling"/>
    <property type="evidence" value="ECO:0007669"/>
    <property type="project" value="UniProtKB-UniRule"/>
</dbReference>
<comment type="similarity">
    <text evidence="2 3">Belongs to the calcineurin regulatory subunit family.</text>
</comment>
<dbReference type="Gene3D" id="1.10.238.10">
    <property type="entry name" value="EF-hand"/>
    <property type="match status" value="1"/>
</dbReference>
<keyword evidence="3" id="KW-0479">Metal-binding</keyword>
<feature type="region of interest" description="Disordered" evidence="4">
    <location>
        <begin position="315"/>
        <end position="409"/>
    </location>
</feature>
<reference evidence="6" key="1">
    <citation type="submission" date="2017-07" db="EMBL/GenBank/DDBJ databases">
        <title>Taro Niue Genome Assembly and Annotation.</title>
        <authorList>
            <person name="Atibalentja N."/>
            <person name="Keating K."/>
            <person name="Fields C.J."/>
        </authorList>
    </citation>
    <scope>NUCLEOTIDE SEQUENCE</scope>
    <source>
        <strain evidence="6">Niue_2</strain>
        <tissue evidence="6">Leaf</tissue>
    </source>
</reference>
<comment type="subcellular location">
    <subcellularLocation>
        <location evidence="3">Membrane</location>
    </subcellularLocation>
</comment>
<evidence type="ECO:0000256" key="3">
    <source>
        <dbReference type="RuleBase" id="RU369080"/>
    </source>
</evidence>
<dbReference type="InterPro" id="IPR002048">
    <property type="entry name" value="EF_hand_dom"/>
</dbReference>
<organism evidence="6 7">
    <name type="scientific">Colocasia esculenta</name>
    <name type="common">Wild taro</name>
    <name type="synonym">Arum esculentum</name>
    <dbReference type="NCBI Taxonomy" id="4460"/>
    <lineage>
        <taxon>Eukaryota</taxon>
        <taxon>Viridiplantae</taxon>
        <taxon>Streptophyta</taxon>
        <taxon>Embryophyta</taxon>
        <taxon>Tracheophyta</taxon>
        <taxon>Spermatophyta</taxon>
        <taxon>Magnoliopsida</taxon>
        <taxon>Liliopsida</taxon>
        <taxon>Araceae</taxon>
        <taxon>Aroideae</taxon>
        <taxon>Colocasieae</taxon>
        <taxon>Colocasia</taxon>
    </lineage>
</organism>
<dbReference type="PANTHER" id="PTHR23056">
    <property type="entry name" value="CALCINEURIN B"/>
    <property type="match status" value="1"/>
</dbReference>
<dbReference type="GO" id="GO:0019900">
    <property type="term" value="F:kinase binding"/>
    <property type="evidence" value="ECO:0007669"/>
    <property type="project" value="UniProtKB-UniRule"/>
</dbReference>
<accession>A0A843XGZ0</accession>
<dbReference type="PROSITE" id="PS50222">
    <property type="entry name" value="EF_HAND_2"/>
    <property type="match status" value="1"/>
</dbReference>
<evidence type="ECO:0000256" key="1">
    <source>
        <dbReference type="ARBA" id="ARBA00022737"/>
    </source>
</evidence>
<name>A0A843XGZ0_COLES</name>
<feature type="domain" description="EF-hand" evidence="5">
    <location>
        <begin position="81"/>
        <end position="109"/>
    </location>
</feature>
<dbReference type="EMBL" id="NMUH01008487">
    <property type="protein sequence ID" value="MQM18858.1"/>
    <property type="molecule type" value="Genomic_DNA"/>
</dbReference>
<dbReference type="SUPFAM" id="SSF47473">
    <property type="entry name" value="EF-hand"/>
    <property type="match status" value="1"/>
</dbReference>
<dbReference type="AlphaFoldDB" id="A0A843XGZ0"/>
<evidence type="ECO:0000313" key="7">
    <source>
        <dbReference type="Proteomes" id="UP000652761"/>
    </source>
</evidence>
<keyword evidence="7" id="KW-1185">Reference proteome</keyword>
<dbReference type="InterPro" id="IPR011992">
    <property type="entry name" value="EF-hand-dom_pair"/>
</dbReference>
<comment type="caution">
    <text evidence="6">The sequence shown here is derived from an EMBL/GenBank/DDBJ whole genome shotgun (WGS) entry which is preliminary data.</text>
</comment>
<dbReference type="Proteomes" id="UP000652761">
    <property type="component" value="Unassembled WGS sequence"/>
</dbReference>
<dbReference type="GO" id="GO:0016020">
    <property type="term" value="C:membrane"/>
    <property type="evidence" value="ECO:0007669"/>
    <property type="project" value="UniProtKB-SubCell"/>
</dbReference>
<dbReference type="PANTHER" id="PTHR23056:SF138">
    <property type="entry name" value="CALCINEURIN B-LIKE PROTEIN 3"/>
    <property type="match status" value="1"/>
</dbReference>
<dbReference type="GO" id="GO:0005509">
    <property type="term" value="F:calcium ion binding"/>
    <property type="evidence" value="ECO:0007669"/>
    <property type="project" value="UniProtKB-UniRule"/>
</dbReference>
<dbReference type="InterPro" id="IPR045198">
    <property type="entry name" value="CNBL1-10"/>
</dbReference>
<evidence type="ECO:0000256" key="4">
    <source>
        <dbReference type="SAM" id="MobiDB-lite"/>
    </source>
</evidence>
<evidence type="ECO:0000313" key="6">
    <source>
        <dbReference type="EMBL" id="MQM18858.1"/>
    </source>
</evidence>